<organism evidence="8 9">
    <name type="scientific">Streptosporangium carneum</name>
    <dbReference type="NCBI Taxonomy" id="47481"/>
    <lineage>
        <taxon>Bacteria</taxon>
        <taxon>Bacillati</taxon>
        <taxon>Actinomycetota</taxon>
        <taxon>Actinomycetes</taxon>
        <taxon>Streptosporangiales</taxon>
        <taxon>Streptosporangiaceae</taxon>
        <taxon>Streptosporangium</taxon>
    </lineage>
</organism>
<feature type="transmembrane region" description="Helical" evidence="6">
    <location>
        <begin position="477"/>
        <end position="497"/>
    </location>
</feature>
<protein>
    <submittedName>
        <fullName evidence="8">ABC transporter permease</fullName>
    </submittedName>
</protein>
<evidence type="ECO:0000256" key="6">
    <source>
        <dbReference type="SAM" id="Phobius"/>
    </source>
</evidence>
<dbReference type="PANTHER" id="PTHR30287">
    <property type="entry name" value="MEMBRANE COMPONENT OF PREDICTED ABC SUPERFAMILY METABOLITE UPTAKE TRANSPORTER"/>
    <property type="match status" value="1"/>
</dbReference>
<evidence type="ECO:0000313" key="9">
    <source>
        <dbReference type="Proteomes" id="UP001143474"/>
    </source>
</evidence>
<accession>A0A9W6I6R6</accession>
<dbReference type="AlphaFoldDB" id="A0A9W6I6R6"/>
<dbReference type="Pfam" id="PF02687">
    <property type="entry name" value="FtsX"/>
    <property type="match status" value="2"/>
</dbReference>
<dbReference type="PANTHER" id="PTHR30287:SF1">
    <property type="entry name" value="INNER MEMBRANE PROTEIN"/>
    <property type="match status" value="1"/>
</dbReference>
<proteinExistence type="predicted"/>
<dbReference type="InterPro" id="IPR038766">
    <property type="entry name" value="Membrane_comp_ABC_pdt"/>
</dbReference>
<feature type="domain" description="ABC3 transporter permease C-terminal" evidence="7">
    <location>
        <begin position="701"/>
        <end position="811"/>
    </location>
</feature>
<keyword evidence="9" id="KW-1185">Reference proteome</keyword>
<feature type="transmembrane region" description="Helical" evidence="6">
    <location>
        <begin position="397"/>
        <end position="416"/>
    </location>
</feature>
<feature type="transmembrane region" description="Helical" evidence="6">
    <location>
        <begin position="750"/>
        <end position="775"/>
    </location>
</feature>
<dbReference type="GO" id="GO:0005886">
    <property type="term" value="C:plasma membrane"/>
    <property type="evidence" value="ECO:0007669"/>
    <property type="project" value="UniProtKB-SubCell"/>
</dbReference>
<dbReference type="EMBL" id="BSEV01000020">
    <property type="protein sequence ID" value="GLK13157.1"/>
    <property type="molecule type" value="Genomic_DNA"/>
</dbReference>
<feature type="transmembrane region" description="Helical" evidence="6">
    <location>
        <begin position="428"/>
        <end position="456"/>
    </location>
</feature>
<dbReference type="Proteomes" id="UP001143474">
    <property type="component" value="Unassembled WGS sequence"/>
</dbReference>
<comment type="subcellular location">
    <subcellularLocation>
        <location evidence="1">Cell membrane</location>
        <topology evidence="1">Multi-pass membrane protein</topology>
    </subcellularLocation>
</comment>
<name>A0A9W6I6R6_9ACTN</name>
<evidence type="ECO:0000313" key="8">
    <source>
        <dbReference type="EMBL" id="GLK13157.1"/>
    </source>
</evidence>
<keyword evidence="2" id="KW-1003">Cell membrane</keyword>
<dbReference type="RefSeq" id="WP_271221452.1">
    <property type="nucleotide sequence ID" value="NZ_BAAAVD010000038.1"/>
</dbReference>
<feature type="transmembrane region" description="Helical" evidence="6">
    <location>
        <begin position="249"/>
        <end position="275"/>
    </location>
</feature>
<keyword evidence="5 6" id="KW-0472">Membrane</keyword>
<reference evidence="8" key="1">
    <citation type="journal article" date="2014" name="Int. J. Syst. Evol. Microbiol.">
        <title>Complete genome sequence of Corynebacterium casei LMG S-19264T (=DSM 44701T), isolated from a smear-ripened cheese.</title>
        <authorList>
            <consortium name="US DOE Joint Genome Institute (JGI-PGF)"/>
            <person name="Walter F."/>
            <person name="Albersmeier A."/>
            <person name="Kalinowski J."/>
            <person name="Ruckert C."/>
        </authorList>
    </citation>
    <scope>NUCLEOTIDE SEQUENCE</scope>
    <source>
        <strain evidence="8">VKM Ac-2007</strain>
    </source>
</reference>
<gene>
    <name evidence="8" type="ORF">GCM10017600_65680</name>
</gene>
<sequence>MLRLAFATSRGRLLSLASSFVALLFAVALIASCGLLMESGLRAHLPAERYGAAPVVVAGVQEVTLRSKEAELGQSLPEPVAIPATLAKKIAQVPGVTEVVPEVGFPVGLTGADRRVVGRSWQSARLTPYTLTKGRAPATAGEIVVDVTLGRKVGQKVRVAGRDGLRDYTVTGIAGPGLARQASVFFTEQRAAELFARPGKVSAFGVFGEGEGEGLAERVEQALGDKVTVYAGDQRGLAEDTSAQGGRQMLIMLSASLVGVIVMVAVLVIAGTFGLSVRQRDREIALLRAVGATPRQVRAMIGREALVIGIAALVPGLPLGVALGTWLFGQFVARGMVPEGFAAAVSPLPLLAAAGIGLLTAWLAALGAVRRAARIKPTEALGEAMAERRELGRGRMISGLVFLVLGAAASAASMAAAGETAAMSASAIVLLLITAAILLSPWLVRLAALLASGVIGRTSPVSGYLATANTRTAAKRLASVAGPLILMFAFTATTLFAQSTIGDATTRQALEGNRADYILQSTGPGLPPDVAQAARGLSGVTGVTQTIGTEVIADTVELGDPTLKPMGALGLTVPAHGIDLGVTSGSLERLRGDTVALSTLAASSFDAEVGGKVRLLLGDGTPVTLTVVAVYERGLGFGDVALPYTLARDHSAAGMAGRVYVTGGEKERLAALAPGLTVLDRAEAGAAVNAAQEFSDWVNLLVMGLIIVFIVISVVNTLVTATGGRVREFALLRLVGGTRRQVRGMVRWEALLVGGLAVIAGTLITAPTLMALSYGLTGSPLPHVPSLTYAAIVVATMGLAYAATLTPAWKVLLGRPAEQIRG</sequence>
<evidence type="ECO:0000259" key="7">
    <source>
        <dbReference type="Pfam" id="PF02687"/>
    </source>
</evidence>
<evidence type="ECO:0000256" key="2">
    <source>
        <dbReference type="ARBA" id="ARBA00022475"/>
    </source>
</evidence>
<evidence type="ECO:0000256" key="5">
    <source>
        <dbReference type="ARBA" id="ARBA00023136"/>
    </source>
</evidence>
<feature type="transmembrane region" description="Helical" evidence="6">
    <location>
        <begin position="697"/>
        <end position="719"/>
    </location>
</feature>
<dbReference type="InterPro" id="IPR003838">
    <property type="entry name" value="ABC3_permease_C"/>
</dbReference>
<keyword evidence="4 6" id="KW-1133">Transmembrane helix</keyword>
<evidence type="ECO:0000256" key="1">
    <source>
        <dbReference type="ARBA" id="ARBA00004651"/>
    </source>
</evidence>
<dbReference type="PROSITE" id="PS51257">
    <property type="entry name" value="PROKAR_LIPOPROTEIN"/>
    <property type="match status" value="1"/>
</dbReference>
<evidence type="ECO:0000256" key="3">
    <source>
        <dbReference type="ARBA" id="ARBA00022692"/>
    </source>
</evidence>
<feature type="transmembrane region" description="Helical" evidence="6">
    <location>
        <begin position="348"/>
        <end position="369"/>
    </location>
</feature>
<comment type="caution">
    <text evidence="8">The sequence shown here is derived from an EMBL/GenBank/DDBJ whole genome shotgun (WGS) entry which is preliminary data.</text>
</comment>
<keyword evidence="3 6" id="KW-0812">Transmembrane</keyword>
<evidence type="ECO:0000256" key="4">
    <source>
        <dbReference type="ARBA" id="ARBA00022989"/>
    </source>
</evidence>
<feature type="domain" description="ABC3 transporter permease C-terminal" evidence="7">
    <location>
        <begin position="257"/>
        <end position="377"/>
    </location>
</feature>
<feature type="transmembrane region" description="Helical" evidence="6">
    <location>
        <begin position="305"/>
        <end position="328"/>
    </location>
</feature>
<feature type="transmembrane region" description="Helical" evidence="6">
    <location>
        <begin position="787"/>
        <end position="812"/>
    </location>
</feature>
<reference evidence="8" key="2">
    <citation type="submission" date="2023-01" db="EMBL/GenBank/DDBJ databases">
        <authorList>
            <person name="Sun Q."/>
            <person name="Evtushenko L."/>
        </authorList>
    </citation>
    <scope>NUCLEOTIDE SEQUENCE</scope>
    <source>
        <strain evidence="8">VKM Ac-2007</strain>
    </source>
</reference>